<dbReference type="PROSITE" id="PS50835">
    <property type="entry name" value="IG_LIKE"/>
    <property type="match status" value="2"/>
</dbReference>
<feature type="compositionally biased region" description="Basic and acidic residues" evidence="5">
    <location>
        <begin position="536"/>
        <end position="549"/>
    </location>
</feature>
<evidence type="ECO:0000256" key="1">
    <source>
        <dbReference type="ARBA" id="ARBA00022729"/>
    </source>
</evidence>
<feature type="compositionally biased region" description="Polar residues" evidence="5">
    <location>
        <begin position="524"/>
        <end position="535"/>
    </location>
</feature>
<dbReference type="InterPro" id="IPR013151">
    <property type="entry name" value="Immunoglobulin_dom"/>
</dbReference>
<evidence type="ECO:0000256" key="6">
    <source>
        <dbReference type="SAM" id="Phobius"/>
    </source>
</evidence>
<evidence type="ECO:0000256" key="2">
    <source>
        <dbReference type="ARBA" id="ARBA00023157"/>
    </source>
</evidence>
<feature type="domain" description="Ig-like" evidence="7">
    <location>
        <begin position="140"/>
        <end position="211"/>
    </location>
</feature>
<feature type="region of interest" description="Disordered" evidence="5">
    <location>
        <begin position="524"/>
        <end position="706"/>
    </location>
</feature>
<dbReference type="PANTHER" id="PTHR44337">
    <property type="entry name" value="CARCINOEMBRYONIC ANTIGEN-RELATED CELL ADHESION MOLECULE 8"/>
    <property type="match status" value="1"/>
</dbReference>
<keyword evidence="1" id="KW-0732">Signal</keyword>
<feature type="compositionally biased region" description="Polar residues" evidence="5">
    <location>
        <begin position="768"/>
        <end position="788"/>
    </location>
</feature>
<dbReference type="Pfam" id="PF00047">
    <property type="entry name" value="ig"/>
    <property type="match status" value="1"/>
</dbReference>
<keyword evidence="6" id="KW-0472">Membrane</keyword>
<keyword evidence="3" id="KW-0325">Glycoprotein</keyword>
<organism evidence="8 9">
    <name type="scientific">Triplophysa tibetana</name>
    <dbReference type="NCBI Taxonomy" id="1572043"/>
    <lineage>
        <taxon>Eukaryota</taxon>
        <taxon>Metazoa</taxon>
        <taxon>Chordata</taxon>
        <taxon>Craniata</taxon>
        <taxon>Vertebrata</taxon>
        <taxon>Euteleostomi</taxon>
        <taxon>Actinopterygii</taxon>
        <taxon>Neopterygii</taxon>
        <taxon>Teleostei</taxon>
        <taxon>Ostariophysi</taxon>
        <taxon>Cypriniformes</taxon>
        <taxon>Nemacheilidae</taxon>
        <taxon>Triplophysa</taxon>
    </lineage>
</organism>
<keyword evidence="9" id="KW-1185">Reference proteome</keyword>
<feature type="compositionally biased region" description="Polar residues" evidence="5">
    <location>
        <begin position="552"/>
        <end position="578"/>
    </location>
</feature>
<protein>
    <submittedName>
        <fullName evidence="8">HEPACAM family member 2</fullName>
    </submittedName>
</protein>
<evidence type="ECO:0000259" key="7">
    <source>
        <dbReference type="PROSITE" id="PS50835"/>
    </source>
</evidence>
<feature type="region of interest" description="Disordered" evidence="5">
    <location>
        <begin position="768"/>
        <end position="796"/>
    </location>
</feature>
<feature type="domain" description="Ig-like" evidence="7">
    <location>
        <begin position="239"/>
        <end position="324"/>
    </location>
</feature>
<dbReference type="Pfam" id="PF13927">
    <property type="entry name" value="Ig_3"/>
    <property type="match status" value="1"/>
</dbReference>
<dbReference type="Gene3D" id="2.60.40.10">
    <property type="entry name" value="Immunoglobulins"/>
    <property type="match status" value="3"/>
</dbReference>
<dbReference type="InterPro" id="IPR007110">
    <property type="entry name" value="Ig-like_dom"/>
</dbReference>
<dbReference type="EMBL" id="SOYY01000024">
    <property type="protein sequence ID" value="KAA0702639.1"/>
    <property type="molecule type" value="Genomic_DNA"/>
</dbReference>
<dbReference type="PANTHER" id="PTHR44337:SF22">
    <property type="entry name" value="HEPACAM FAMILY MEMBER 2-LIKE"/>
    <property type="match status" value="1"/>
</dbReference>
<gene>
    <name evidence="8" type="ORF">E1301_Tti011275</name>
</gene>
<reference evidence="8 9" key="1">
    <citation type="journal article" date="2019" name="Mol. Ecol. Resour.">
        <title>Chromosome-level genome assembly of Triplophysa tibetana, a fish adapted to the harsh high-altitude environment of the Tibetan Plateau.</title>
        <authorList>
            <person name="Yang X."/>
            <person name="Liu H."/>
            <person name="Ma Z."/>
            <person name="Zou Y."/>
            <person name="Zou M."/>
            <person name="Mao Y."/>
            <person name="Li X."/>
            <person name="Wang H."/>
            <person name="Chen T."/>
            <person name="Wang W."/>
            <person name="Yang R."/>
        </authorList>
    </citation>
    <scope>NUCLEOTIDE SEQUENCE [LARGE SCALE GENOMIC DNA]</scope>
    <source>
        <strain evidence="8">TTIB1903HZAU</strain>
        <tissue evidence="8">Muscle</tissue>
    </source>
</reference>
<feature type="compositionally biased region" description="Basic and acidic residues" evidence="5">
    <location>
        <begin position="621"/>
        <end position="656"/>
    </location>
</feature>
<feature type="region of interest" description="Disordered" evidence="5">
    <location>
        <begin position="487"/>
        <end position="512"/>
    </location>
</feature>
<keyword evidence="4" id="KW-0393">Immunoglobulin domain</keyword>
<accession>A0A5A9N103</accession>
<sequence length="891" mass="97496">MRIEGSRLSLPLVAVCLDPVSVQIDKTSVQVASGTDVIFRVQTISDPSLITWTTAGGITLALWVNGQPVVISVPEYQGRISVTATQLKIGNSQLRDSGNYTVSVEPSPGTGLGIGTRSVQLKVFDAVNGVSLSLPGVPLEGRNVSLRCSWSAGTEAAVVWGKEGVALSSDTRITISNGSVVISPARRDDAGEYTCTVSNPVSARTTKANLRLQDFLMTRHDVRIIIISAVTSPDGPDAPQLTKTSSECVGGGDATMGQTFRLTCTSASLPPASFSWELNGQPVTAGQTSSGVLSLQIFSTNQSGRYVCTARNDITGVESKQQMDVVIVGICLSVGAVAGIVVACFVALIIIIIVIILLLRQRKVDKRIKDAVELQKTNQSNGHTVTAPPQNANITYRSPVNENVDPALHNLRTQNQQNLNTLPINVDGNIHTTTQNNPLQHNGHLSTDVFQHNGHLNTNSYPNNVHPNTRSFTGPGQHNPNILIQTSNPQHGAPVPTVHVNLNTAPNTDQHNRALPHTVHVNLNTYPPEASQQSHADQRESTRPPRHADGNQMISSQGLENPNASHRPSELIQTSYSHARNRGNANRRPDNSRSSTEEEPRRSIPEQMPWDLLQGTPAYPNRREDSSDSSEASERRPRSPRDAQRDRPAQVHRTTEHAVGSNQDGFATHGRDLQRSVARSVAPNHSRTDPNIHTQAQSQNQTAPRLQTHLPQATTVPFLTETHQTHPQTQTGARPDHTSVQHTQEALRLHTVQTNNPFTKPIQQTQAVVQNAGAPSQPTQQRNKSGQRAPTPPPVLQPAQFQTLPQERVQQTRNLQPAHVISQPFLAAHRHRSPDAHRRAQMWHTSPQRVPWIQPVHGQPPHVRQRRVTYSRRNLIHQNNSARQRFLHSAV</sequence>
<keyword evidence="6" id="KW-1133">Transmembrane helix</keyword>
<evidence type="ECO:0000313" key="9">
    <source>
        <dbReference type="Proteomes" id="UP000324632"/>
    </source>
</evidence>
<dbReference type="SMART" id="SM00409">
    <property type="entry name" value="IG"/>
    <property type="match status" value="3"/>
</dbReference>
<feature type="transmembrane region" description="Helical" evidence="6">
    <location>
        <begin position="326"/>
        <end position="359"/>
    </location>
</feature>
<feature type="compositionally biased region" description="Basic and acidic residues" evidence="5">
    <location>
        <begin position="587"/>
        <end position="604"/>
    </location>
</feature>
<evidence type="ECO:0000313" key="8">
    <source>
        <dbReference type="EMBL" id="KAA0702639.1"/>
    </source>
</evidence>
<keyword evidence="6" id="KW-0812">Transmembrane</keyword>
<evidence type="ECO:0000256" key="4">
    <source>
        <dbReference type="ARBA" id="ARBA00023319"/>
    </source>
</evidence>
<feature type="compositionally biased region" description="Polar residues" evidence="5">
    <location>
        <begin position="683"/>
        <end position="706"/>
    </location>
</feature>
<name>A0A5A9N103_9TELE</name>
<evidence type="ECO:0000256" key="3">
    <source>
        <dbReference type="ARBA" id="ARBA00023180"/>
    </source>
</evidence>
<dbReference type="Proteomes" id="UP000324632">
    <property type="component" value="Chromosome 24"/>
</dbReference>
<dbReference type="InterPro" id="IPR003599">
    <property type="entry name" value="Ig_sub"/>
</dbReference>
<dbReference type="SUPFAM" id="SSF48726">
    <property type="entry name" value="Immunoglobulin"/>
    <property type="match status" value="3"/>
</dbReference>
<dbReference type="InterPro" id="IPR036179">
    <property type="entry name" value="Ig-like_dom_sf"/>
</dbReference>
<dbReference type="InterPro" id="IPR003598">
    <property type="entry name" value="Ig_sub2"/>
</dbReference>
<comment type="caution">
    <text evidence="8">The sequence shown here is derived from an EMBL/GenBank/DDBJ whole genome shotgun (WGS) entry which is preliminary data.</text>
</comment>
<dbReference type="InterPro" id="IPR013783">
    <property type="entry name" value="Ig-like_fold"/>
</dbReference>
<keyword evidence="2" id="KW-1015">Disulfide bond</keyword>
<evidence type="ECO:0000256" key="5">
    <source>
        <dbReference type="SAM" id="MobiDB-lite"/>
    </source>
</evidence>
<dbReference type="SMART" id="SM00408">
    <property type="entry name" value="IGc2"/>
    <property type="match status" value="3"/>
</dbReference>
<proteinExistence type="predicted"/>
<dbReference type="AlphaFoldDB" id="A0A5A9N103"/>
<dbReference type="InterPro" id="IPR052598">
    <property type="entry name" value="IgSF_CEA-related"/>
</dbReference>
<feature type="compositionally biased region" description="Polar residues" evidence="5">
    <location>
        <begin position="500"/>
        <end position="509"/>
    </location>
</feature>